<evidence type="ECO:0000313" key="2">
    <source>
        <dbReference type="EMBL" id="GKT37114.1"/>
    </source>
</evidence>
<name>A0ABQ5KXE1_9EUKA</name>
<evidence type="ECO:0000256" key="1">
    <source>
        <dbReference type="SAM" id="MobiDB-lite"/>
    </source>
</evidence>
<feature type="compositionally biased region" description="Low complexity" evidence="1">
    <location>
        <begin position="268"/>
        <end position="307"/>
    </location>
</feature>
<gene>
    <name evidence="2" type="ORF">ADUPG1_009962</name>
</gene>
<feature type="compositionally biased region" description="Low complexity" evidence="1">
    <location>
        <begin position="326"/>
        <end position="365"/>
    </location>
</feature>
<accession>A0ABQ5KXE1</accession>
<feature type="region of interest" description="Disordered" evidence="1">
    <location>
        <begin position="323"/>
        <end position="382"/>
    </location>
</feature>
<keyword evidence="3" id="KW-1185">Reference proteome</keyword>
<evidence type="ECO:0000313" key="3">
    <source>
        <dbReference type="Proteomes" id="UP001057375"/>
    </source>
</evidence>
<feature type="non-terminal residue" evidence="2">
    <location>
        <position position="382"/>
    </location>
</feature>
<protein>
    <submittedName>
        <fullName evidence="2">Uncharacterized protein</fullName>
    </submittedName>
</protein>
<feature type="region of interest" description="Disordered" evidence="1">
    <location>
        <begin position="216"/>
        <end position="307"/>
    </location>
</feature>
<comment type="caution">
    <text evidence="2">The sequence shown here is derived from an EMBL/GenBank/DDBJ whole genome shotgun (WGS) entry which is preliminary data.</text>
</comment>
<dbReference type="Proteomes" id="UP001057375">
    <property type="component" value="Unassembled WGS sequence"/>
</dbReference>
<dbReference type="EMBL" id="BQXS01011388">
    <property type="protein sequence ID" value="GKT37114.1"/>
    <property type="molecule type" value="Genomic_DNA"/>
</dbReference>
<reference evidence="2" key="1">
    <citation type="submission" date="2022-03" db="EMBL/GenBank/DDBJ databases">
        <title>Draft genome sequence of Aduncisulcus paluster, a free-living microaerophilic Fornicata.</title>
        <authorList>
            <person name="Yuyama I."/>
            <person name="Kume K."/>
            <person name="Tamura T."/>
            <person name="Inagaki Y."/>
            <person name="Hashimoto T."/>
        </authorList>
    </citation>
    <scope>NUCLEOTIDE SEQUENCE</scope>
    <source>
        <strain evidence="2">NY0171</strain>
    </source>
</reference>
<proteinExistence type="predicted"/>
<sequence>MIAKKVRIIVRKRESPAFPSTLWASIRMKPIMGGDGQLDSLSLSIQSIDTQNPFLYHNTITASNYTNISFSFSEFPSKICDLIDKTYKKEGLIVLFLNSIPQHDISSSIPSPATLCTTDDEDTVLVEEDLDALQSPLASSMHKSLHFSSLSPHSSIVLPKTDRSYDSSYLEFFIEDLSGFGPVSIISFPIYPLNLTESYHFLSSLLKTYEDEKEASLLKSPPPKPFCSSSTQTLPPQASISSSTQTLIPAETTVSSHWTQTSPPLSPSPSLHSPHSLHSTSSHSTSSHSTSSHSSPPSSSFSTPSLPTPVSLSFQKNYIMKQQQYSASKSPPLASQSSHSSHSQHTSPLHTSPLHPSPLHTSPLVPHHEQAQESHHAALHRE</sequence>
<feature type="compositionally biased region" description="Basic and acidic residues" evidence="1">
    <location>
        <begin position="366"/>
        <end position="382"/>
    </location>
</feature>
<feature type="compositionally biased region" description="Polar residues" evidence="1">
    <location>
        <begin position="231"/>
        <end position="260"/>
    </location>
</feature>
<organism evidence="2 3">
    <name type="scientific">Aduncisulcus paluster</name>
    <dbReference type="NCBI Taxonomy" id="2918883"/>
    <lineage>
        <taxon>Eukaryota</taxon>
        <taxon>Metamonada</taxon>
        <taxon>Carpediemonas-like organisms</taxon>
        <taxon>Aduncisulcus</taxon>
    </lineage>
</organism>